<name>A0ABQ1U7X9_9FLAO</name>
<protein>
    <submittedName>
        <fullName evidence="2">Uncharacterized protein</fullName>
    </submittedName>
</protein>
<feature type="transmembrane region" description="Helical" evidence="1">
    <location>
        <begin position="12"/>
        <end position="31"/>
    </location>
</feature>
<evidence type="ECO:0000313" key="3">
    <source>
        <dbReference type="Proteomes" id="UP000655016"/>
    </source>
</evidence>
<evidence type="ECO:0000256" key="1">
    <source>
        <dbReference type="SAM" id="Phobius"/>
    </source>
</evidence>
<gene>
    <name evidence="2" type="ORF">GCM10011518_22640</name>
</gene>
<proteinExistence type="predicted"/>
<evidence type="ECO:0000313" key="2">
    <source>
        <dbReference type="EMBL" id="GGF12868.1"/>
    </source>
</evidence>
<organism evidence="2 3">
    <name type="scientific">Flavobacterium limi</name>
    <dbReference type="NCBI Taxonomy" id="2045105"/>
    <lineage>
        <taxon>Bacteria</taxon>
        <taxon>Pseudomonadati</taxon>
        <taxon>Bacteroidota</taxon>
        <taxon>Flavobacteriia</taxon>
        <taxon>Flavobacteriales</taxon>
        <taxon>Flavobacteriaceae</taxon>
        <taxon>Flavobacterium</taxon>
    </lineage>
</organism>
<keyword evidence="1" id="KW-1133">Transmembrane helix</keyword>
<dbReference type="Proteomes" id="UP000655016">
    <property type="component" value="Unassembled WGS sequence"/>
</dbReference>
<accession>A0ABQ1U7X9</accession>
<keyword evidence="1" id="KW-0812">Transmembrane</keyword>
<reference evidence="3" key="1">
    <citation type="journal article" date="2019" name="Int. J. Syst. Evol. Microbiol.">
        <title>The Global Catalogue of Microorganisms (GCM) 10K type strain sequencing project: providing services to taxonomists for standard genome sequencing and annotation.</title>
        <authorList>
            <consortium name="The Broad Institute Genomics Platform"/>
            <consortium name="The Broad Institute Genome Sequencing Center for Infectious Disease"/>
            <person name="Wu L."/>
            <person name="Ma J."/>
        </authorList>
    </citation>
    <scope>NUCLEOTIDE SEQUENCE [LARGE SCALE GENOMIC DNA]</scope>
    <source>
        <strain evidence="3">CGMCC 1.16060</strain>
    </source>
</reference>
<sequence>MIIKDAKEEMPFFSIFFVLHLGNKKYCLFIYYKYLNSTNMKNFKTAIFTTALALCCLANVKAQDSKNVKEKTAKTTSASELKTALEIQAPTVLALDKKRLKTKHDTVKNSIGNIR</sequence>
<keyword evidence="3" id="KW-1185">Reference proteome</keyword>
<comment type="caution">
    <text evidence="2">The sequence shown here is derived from an EMBL/GenBank/DDBJ whole genome shotgun (WGS) entry which is preliminary data.</text>
</comment>
<keyword evidence="1" id="KW-0472">Membrane</keyword>
<dbReference type="EMBL" id="BMKP01000004">
    <property type="protein sequence ID" value="GGF12868.1"/>
    <property type="molecule type" value="Genomic_DNA"/>
</dbReference>